<protein>
    <recommendedName>
        <fullName evidence="12">Cytochrome P450</fullName>
    </recommendedName>
</protein>
<dbReference type="PROSITE" id="PS00086">
    <property type="entry name" value="CYTOCHROME_P450"/>
    <property type="match status" value="1"/>
</dbReference>
<accession>A0A9W8YLA8</accession>
<keyword evidence="11" id="KW-1185">Reference proteome</keyword>
<evidence type="ECO:0000256" key="9">
    <source>
        <dbReference type="SAM" id="MobiDB-lite"/>
    </source>
</evidence>
<reference evidence="10" key="1">
    <citation type="submission" date="2022-10" db="EMBL/GenBank/DDBJ databases">
        <title>Tapping the CABI collections for fungal endophytes: first genome assemblies for Collariella, Neodidymelliopsis, Ascochyta clinopodiicola, Didymella pomorum, Didymosphaeria variabile, Neocosmospora piperis and Neocucurbitaria cava.</title>
        <authorList>
            <person name="Hill R."/>
        </authorList>
    </citation>
    <scope>NUCLEOTIDE SEQUENCE</scope>
    <source>
        <strain evidence="10">IMI 355082</strain>
    </source>
</reference>
<dbReference type="InterPro" id="IPR002401">
    <property type="entry name" value="Cyt_P450_E_grp-I"/>
</dbReference>
<feature type="binding site" description="axial binding residue" evidence="7">
    <location>
        <position position="494"/>
    </location>
    <ligand>
        <name>heme</name>
        <dbReference type="ChEBI" id="CHEBI:30413"/>
    </ligand>
    <ligandPart>
        <name>Fe</name>
        <dbReference type="ChEBI" id="CHEBI:18248"/>
    </ligandPart>
</feature>
<dbReference type="PRINTS" id="PR00385">
    <property type="entry name" value="P450"/>
</dbReference>
<comment type="similarity">
    <text evidence="2 8">Belongs to the cytochrome P450 family.</text>
</comment>
<evidence type="ECO:0000256" key="4">
    <source>
        <dbReference type="ARBA" id="ARBA00023002"/>
    </source>
</evidence>
<dbReference type="InterPro" id="IPR047146">
    <property type="entry name" value="Cyt_P450_E_CYP52_fungi"/>
</dbReference>
<keyword evidence="3 7" id="KW-0479">Metal-binding</keyword>
<keyword evidence="5 7" id="KW-0408">Iron</keyword>
<dbReference type="PANTHER" id="PTHR24287">
    <property type="entry name" value="P450, PUTATIVE (EUROFUNG)-RELATED"/>
    <property type="match status" value="1"/>
</dbReference>
<feature type="compositionally biased region" description="Polar residues" evidence="9">
    <location>
        <begin position="378"/>
        <end position="389"/>
    </location>
</feature>
<evidence type="ECO:0000256" key="2">
    <source>
        <dbReference type="ARBA" id="ARBA00010617"/>
    </source>
</evidence>
<evidence type="ECO:0000256" key="1">
    <source>
        <dbReference type="ARBA" id="ARBA00001971"/>
    </source>
</evidence>
<organism evidence="10 11">
    <name type="scientific">Gnomoniopsis smithogilvyi</name>
    <dbReference type="NCBI Taxonomy" id="1191159"/>
    <lineage>
        <taxon>Eukaryota</taxon>
        <taxon>Fungi</taxon>
        <taxon>Dikarya</taxon>
        <taxon>Ascomycota</taxon>
        <taxon>Pezizomycotina</taxon>
        <taxon>Sordariomycetes</taxon>
        <taxon>Sordariomycetidae</taxon>
        <taxon>Diaporthales</taxon>
        <taxon>Gnomoniaceae</taxon>
        <taxon>Gnomoniopsis</taxon>
    </lineage>
</organism>
<keyword evidence="6 8" id="KW-0503">Monooxygenase</keyword>
<dbReference type="PRINTS" id="PR00463">
    <property type="entry name" value="EP450I"/>
</dbReference>
<gene>
    <name evidence="10" type="ORF">N0V93_009888</name>
</gene>
<keyword evidence="7 8" id="KW-0349">Heme</keyword>
<evidence type="ECO:0008006" key="12">
    <source>
        <dbReference type="Google" id="ProtNLM"/>
    </source>
</evidence>
<proteinExistence type="inferred from homology"/>
<evidence type="ECO:0000313" key="11">
    <source>
        <dbReference type="Proteomes" id="UP001140453"/>
    </source>
</evidence>
<keyword evidence="4 8" id="KW-0560">Oxidoreductase</keyword>
<evidence type="ECO:0000256" key="5">
    <source>
        <dbReference type="ARBA" id="ARBA00023004"/>
    </source>
</evidence>
<sequence length="548" mass="60834">MFSIYIIIFLSLVGLAKYVIVPLIFSKTEQNSAASRYPHIDPILGLDLAVQTWRDFKRGELCEGLRKRHLQYGATFTTNTLGSETVYTTEPENIRTVTTQEFNKFGKAGWVAEAAKHIGSGVLLNEGGAWKHSRTMLKPMFSRSAAMDDPATLEPHVQSLFQQMRRQAQASRRGVFDFHELASMFTLDVVTEFLFGKSSGCLESPHQGDGEEGVHFLSLVKDFEGPSAQFIAVGPLAWFGLITSYKRLIGMVNGMKAFFKKKLNDIITETNKTGCSTQQLPKFRDVSPSIFRSMKNAGVADNQIQGELQNIFFASYDTTSTFLANLMYVLVRHPDVQQRIREEISVLEGRAPTSKELAGMPFLRMVINEALRLYSPVSSHSRTAKTDTTLPRGGGPDGQSPMMVRAGATIVWSTYALNRDPRTYGEDWAEFRPDRWASSVLPKNTTTTAATQEADGSAVAKSEDEKMGSTTDASEIGEGRRKAFMPFGSGPRTCLGQKMVQAEVTYVLVRLLQEFPTLAIDEADAERPFKEAKAVSFYNEGGVRVRLS</sequence>
<dbReference type="EMBL" id="JAPEVB010000007">
    <property type="protein sequence ID" value="KAJ4385460.1"/>
    <property type="molecule type" value="Genomic_DNA"/>
</dbReference>
<evidence type="ECO:0000256" key="8">
    <source>
        <dbReference type="RuleBase" id="RU000461"/>
    </source>
</evidence>
<evidence type="ECO:0000256" key="6">
    <source>
        <dbReference type="ARBA" id="ARBA00023033"/>
    </source>
</evidence>
<dbReference type="Gene3D" id="1.10.630.10">
    <property type="entry name" value="Cytochrome P450"/>
    <property type="match status" value="1"/>
</dbReference>
<dbReference type="Pfam" id="PF00067">
    <property type="entry name" value="p450"/>
    <property type="match status" value="1"/>
</dbReference>
<evidence type="ECO:0000256" key="7">
    <source>
        <dbReference type="PIRSR" id="PIRSR602401-1"/>
    </source>
</evidence>
<feature type="compositionally biased region" description="Polar residues" evidence="9">
    <location>
        <begin position="442"/>
        <end position="451"/>
    </location>
</feature>
<dbReference type="SUPFAM" id="SSF48264">
    <property type="entry name" value="Cytochrome P450"/>
    <property type="match status" value="1"/>
</dbReference>
<evidence type="ECO:0000256" key="3">
    <source>
        <dbReference type="ARBA" id="ARBA00022723"/>
    </source>
</evidence>
<dbReference type="GO" id="GO:0005506">
    <property type="term" value="F:iron ion binding"/>
    <property type="evidence" value="ECO:0007669"/>
    <property type="project" value="InterPro"/>
</dbReference>
<feature type="region of interest" description="Disordered" evidence="9">
    <location>
        <begin position="442"/>
        <end position="475"/>
    </location>
</feature>
<dbReference type="AlphaFoldDB" id="A0A9W8YLA8"/>
<dbReference type="GO" id="GO:0004497">
    <property type="term" value="F:monooxygenase activity"/>
    <property type="evidence" value="ECO:0007669"/>
    <property type="project" value="UniProtKB-KW"/>
</dbReference>
<dbReference type="InterPro" id="IPR001128">
    <property type="entry name" value="Cyt_P450"/>
</dbReference>
<dbReference type="PANTHER" id="PTHR24287:SF17">
    <property type="entry name" value="P450, PUTATIVE (EUROFUNG)-RELATED"/>
    <property type="match status" value="1"/>
</dbReference>
<dbReference type="InterPro" id="IPR036396">
    <property type="entry name" value="Cyt_P450_sf"/>
</dbReference>
<feature type="region of interest" description="Disordered" evidence="9">
    <location>
        <begin position="378"/>
        <end position="402"/>
    </location>
</feature>
<comment type="cofactor">
    <cofactor evidence="1 7">
        <name>heme</name>
        <dbReference type="ChEBI" id="CHEBI:30413"/>
    </cofactor>
</comment>
<dbReference type="InterPro" id="IPR017972">
    <property type="entry name" value="Cyt_P450_CS"/>
</dbReference>
<comment type="caution">
    <text evidence="10">The sequence shown here is derived from an EMBL/GenBank/DDBJ whole genome shotgun (WGS) entry which is preliminary data.</text>
</comment>
<name>A0A9W8YLA8_9PEZI</name>
<evidence type="ECO:0000313" key="10">
    <source>
        <dbReference type="EMBL" id="KAJ4385460.1"/>
    </source>
</evidence>
<dbReference type="GO" id="GO:0020037">
    <property type="term" value="F:heme binding"/>
    <property type="evidence" value="ECO:0007669"/>
    <property type="project" value="InterPro"/>
</dbReference>
<dbReference type="OrthoDB" id="1470350at2759"/>
<dbReference type="Proteomes" id="UP001140453">
    <property type="component" value="Unassembled WGS sequence"/>
</dbReference>
<dbReference type="GO" id="GO:0016705">
    <property type="term" value="F:oxidoreductase activity, acting on paired donors, with incorporation or reduction of molecular oxygen"/>
    <property type="evidence" value="ECO:0007669"/>
    <property type="project" value="InterPro"/>
</dbReference>